<feature type="domain" description="B12-binding" evidence="1">
    <location>
        <begin position="92"/>
        <end position="217"/>
    </location>
</feature>
<dbReference type="InterPro" id="IPR006158">
    <property type="entry name" value="Cobalamin-bd"/>
</dbReference>
<dbReference type="InterPro" id="IPR036594">
    <property type="entry name" value="Meth_synthase_dom"/>
</dbReference>
<protein>
    <submittedName>
        <fullName evidence="2">Methanogenic corrinoid protein MtbC1</fullName>
    </submittedName>
</protein>
<dbReference type="InterPro" id="IPR003759">
    <property type="entry name" value="Cbl-bd_cap"/>
</dbReference>
<evidence type="ECO:0000259" key="1">
    <source>
        <dbReference type="PROSITE" id="PS51332"/>
    </source>
</evidence>
<dbReference type="GO" id="GO:0031419">
    <property type="term" value="F:cobalamin binding"/>
    <property type="evidence" value="ECO:0007669"/>
    <property type="project" value="InterPro"/>
</dbReference>
<dbReference type="OrthoDB" id="3782345at2"/>
<evidence type="ECO:0000313" key="2">
    <source>
        <dbReference type="EMBL" id="TWG21239.1"/>
    </source>
</evidence>
<dbReference type="PROSITE" id="PS51332">
    <property type="entry name" value="B12_BINDING"/>
    <property type="match status" value="1"/>
</dbReference>
<dbReference type="Gene3D" id="3.40.50.280">
    <property type="entry name" value="Cobalamin-binding domain"/>
    <property type="match status" value="1"/>
</dbReference>
<dbReference type="AlphaFoldDB" id="A0A561WBK4"/>
<proteinExistence type="predicted"/>
<dbReference type="Proteomes" id="UP000320239">
    <property type="component" value="Unassembled WGS sequence"/>
</dbReference>
<comment type="caution">
    <text evidence="2">The sequence shown here is derived from an EMBL/GenBank/DDBJ whole genome shotgun (WGS) entry which is preliminary data.</text>
</comment>
<gene>
    <name evidence="2" type="ORF">FHX34_103777</name>
</gene>
<dbReference type="Gene3D" id="1.10.1240.10">
    <property type="entry name" value="Methionine synthase domain"/>
    <property type="match status" value="1"/>
</dbReference>
<dbReference type="GO" id="GO:0046872">
    <property type="term" value="F:metal ion binding"/>
    <property type="evidence" value="ECO:0007669"/>
    <property type="project" value="InterPro"/>
</dbReference>
<reference evidence="2 3" key="1">
    <citation type="submission" date="2019-06" db="EMBL/GenBank/DDBJ databases">
        <title>Sequencing the genomes of 1000 actinobacteria strains.</title>
        <authorList>
            <person name="Klenk H.-P."/>
        </authorList>
    </citation>
    <scope>NUCLEOTIDE SEQUENCE [LARGE SCALE GENOMIC DNA]</scope>
    <source>
        <strain evidence="2 3">DSM 43866</strain>
    </source>
</reference>
<dbReference type="RefSeq" id="WP_122979890.1">
    <property type="nucleotide sequence ID" value="NZ_BOMX01000172.1"/>
</dbReference>
<name>A0A561WBK4_ACTTI</name>
<dbReference type="InterPro" id="IPR036724">
    <property type="entry name" value="Cobalamin-bd_sf"/>
</dbReference>
<dbReference type="EMBL" id="VIWY01000003">
    <property type="protein sequence ID" value="TWG21239.1"/>
    <property type="molecule type" value="Genomic_DNA"/>
</dbReference>
<accession>A0A561WBK4</accession>
<dbReference type="Pfam" id="PF02607">
    <property type="entry name" value="B12-binding_2"/>
    <property type="match status" value="1"/>
</dbReference>
<dbReference type="Pfam" id="PF02310">
    <property type="entry name" value="B12-binding"/>
    <property type="match status" value="1"/>
</dbReference>
<organism evidence="2 3">
    <name type="scientific">Actinoplanes teichomyceticus</name>
    <dbReference type="NCBI Taxonomy" id="1867"/>
    <lineage>
        <taxon>Bacteria</taxon>
        <taxon>Bacillati</taxon>
        <taxon>Actinomycetota</taxon>
        <taxon>Actinomycetes</taxon>
        <taxon>Micromonosporales</taxon>
        <taxon>Micromonosporaceae</taxon>
        <taxon>Actinoplanes</taxon>
    </lineage>
</organism>
<dbReference type="SUPFAM" id="SSF52242">
    <property type="entry name" value="Cobalamin (vitamin B12)-binding domain"/>
    <property type="match status" value="1"/>
</dbReference>
<sequence>MSPISGAERERFLHHLVQGDEVAALGCARTLLGAGLEPERILVDLIAPAQVRIGELWHNHRISVAQEHLATAIADRLVTTISQAGSRPAPPRGSVVVACPAGEWHALPARLLAEVLRARGWYVDFLGASVPPDDMSGYLRLRRPDALALSVTLPAYLPQAHRALQTARAAGVPGLVGGCAFGPDGRYARRMAADAWAPDALSAAAVLSHWPPPAPPRAADLVDDGEYQLLVRDRWRLVDSMLEGFRLHLAAQRRDWATRIEETIAELHYLLEYLAAAVYLGDSAIFVDFVAWLRELRSAYDRAPQPVDVALATLADRLAHQPRTRDVLAAGRGRQTITADSGSG</sequence>
<keyword evidence="3" id="KW-1185">Reference proteome</keyword>
<evidence type="ECO:0000313" key="3">
    <source>
        <dbReference type="Proteomes" id="UP000320239"/>
    </source>
</evidence>